<protein>
    <submittedName>
        <fullName evidence="5">Pentatricopeptide repeat-containing protein</fullName>
    </submittedName>
</protein>
<feature type="repeat" description="PPR" evidence="3">
    <location>
        <begin position="149"/>
        <end position="183"/>
    </location>
</feature>
<evidence type="ECO:0000259" key="4">
    <source>
        <dbReference type="Pfam" id="PF14432"/>
    </source>
</evidence>
<dbReference type="InterPro" id="IPR032867">
    <property type="entry name" value="DYW_dom"/>
</dbReference>
<dbReference type="Proteomes" id="UP000092600">
    <property type="component" value="Unassembled WGS sequence"/>
</dbReference>
<dbReference type="InterPro" id="IPR002885">
    <property type="entry name" value="PPR_rpt"/>
</dbReference>
<dbReference type="FunFam" id="1.25.40.10:FF:000682">
    <property type="entry name" value="Pentatricopeptide repeat-containing protein At3g16610"/>
    <property type="match status" value="1"/>
</dbReference>
<dbReference type="Pfam" id="PF14432">
    <property type="entry name" value="DYW_deaminase"/>
    <property type="match status" value="1"/>
</dbReference>
<comment type="caution">
    <text evidence="5">The sequence shown here is derived from an EMBL/GenBank/DDBJ whole genome shotgun (WGS) entry which is preliminary data.</text>
</comment>
<dbReference type="Pfam" id="PF01535">
    <property type="entry name" value="PPR"/>
    <property type="match status" value="1"/>
</dbReference>
<accession>A0A199USG1</accession>
<dbReference type="InterPro" id="IPR046848">
    <property type="entry name" value="E_motif"/>
</dbReference>
<reference evidence="5 6" key="1">
    <citation type="journal article" date="2016" name="DNA Res.">
        <title>The draft genome of MD-2 pineapple using hybrid error correction of long reads.</title>
        <authorList>
            <person name="Redwan R.M."/>
            <person name="Saidin A."/>
            <person name="Kumar S.V."/>
        </authorList>
    </citation>
    <scope>NUCLEOTIDE SEQUENCE [LARGE SCALE GENOMIC DNA]</scope>
    <source>
        <strain evidence="6">cv. MD2</strain>
        <tissue evidence="5">Leaf</tissue>
    </source>
</reference>
<feature type="repeat" description="PPR" evidence="3">
    <location>
        <begin position="250"/>
        <end position="284"/>
    </location>
</feature>
<dbReference type="NCBIfam" id="TIGR00756">
    <property type="entry name" value="PPR"/>
    <property type="match status" value="2"/>
</dbReference>
<dbReference type="Pfam" id="PF20431">
    <property type="entry name" value="E_motif"/>
    <property type="match status" value="1"/>
</dbReference>
<evidence type="ECO:0000313" key="6">
    <source>
        <dbReference type="Proteomes" id="UP000092600"/>
    </source>
</evidence>
<dbReference type="GO" id="GO:0008270">
    <property type="term" value="F:zinc ion binding"/>
    <property type="evidence" value="ECO:0007669"/>
    <property type="project" value="InterPro"/>
</dbReference>
<feature type="domain" description="DYW" evidence="4">
    <location>
        <begin position="465"/>
        <end position="557"/>
    </location>
</feature>
<dbReference type="Pfam" id="PF13041">
    <property type="entry name" value="PPR_2"/>
    <property type="match status" value="2"/>
</dbReference>
<keyword evidence="2" id="KW-0809">Transit peptide</keyword>
<feature type="repeat" description="PPR" evidence="3">
    <location>
        <begin position="285"/>
        <end position="320"/>
    </location>
</feature>
<proteinExistence type="predicted"/>
<sequence length="557" mass="62194">MTTTLKPTPSFQNLINLSLSSSSSASSSSSSSSSSLSLLFSHYHHLIDTNLCNSLIRHHTNSHNHSQSLLVYTHMARASLPPDASTFPPLLKSIAQLSLPGVGIPIHGRVTKLGFASDVFVSTALVTMYCGFARVGDARKVFDEMPKRNSVSWNAMITGYVHNRRFKEAHGLFSRMLASDCELGEVTVVGALSACAHLGALNQGVWIHNYVKNYGLRLNVFVGTALVDMYMKCGEADEAVKVFRAMRVKNVFSWNALISGFAVNGGGEAAMAAFEAMARESVEPDRVTFLAVLCACCHQGLVDEGRNIFASMQRDFGLEPTIEHYGCVVDLLGRAGFIQEAYELIRTMPMEPDAVIWRAFLSACKVHRNTQFGEIATKKLLELEPDNGENYVLLSNLLSQNRRWVEVGQVRKMISQKGMAKVPGCSSIEIDNVVYEFVVADRSEKHFEEIFRMLDDMKRELKLAGYVADTETASYDIEEEERESSIMHHSEKLALAFALLRTQSGSVIRIAKNLRVCGDCHTFFKLVSRVYRRKIVVRDRIRFHHFSDGVCSCRDYW</sequence>
<evidence type="ECO:0000256" key="1">
    <source>
        <dbReference type="ARBA" id="ARBA00022737"/>
    </source>
</evidence>
<dbReference type="GO" id="GO:0003723">
    <property type="term" value="F:RNA binding"/>
    <property type="evidence" value="ECO:0007669"/>
    <property type="project" value="InterPro"/>
</dbReference>
<dbReference type="Gene3D" id="1.25.40.10">
    <property type="entry name" value="Tetratricopeptide repeat domain"/>
    <property type="match status" value="2"/>
</dbReference>
<evidence type="ECO:0000256" key="3">
    <source>
        <dbReference type="PROSITE-ProRule" id="PRU00708"/>
    </source>
</evidence>
<keyword evidence="1" id="KW-0677">Repeat</keyword>
<evidence type="ECO:0000313" key="5">
    <source>
        <dbReference type="EMBL" id="OAY67586.1"/>
    </source>
</evidence>
<dbReference type="Gramene" id="Aco003851.1.mrna1">
    <property type="protein sequence ID" value="Aco003851.1.mrna1.cds1"/>
    <property type="gene ID" value="Aco003851.1.path1"/>
</dbReference>
<dbReference type="FunFam" id="1.25.40.10:FF:000184">
    <property type="entry name" value="Pentatricopeptide repeat-containing protein, chloroplastic"/>
    <property type="match status" value="1"/>
</dbReference>
<dbReference type="PANTHER" id="PTHR47926">
    <property type="entry name" value="PENTATRICOPEPTIDE REPEAT-CONTAINING PROTEIN"/>
    <property type="match status" value="1"/>
</dbReference>
<dbReference type="InterPro" id="IPR046960">
    <property type="entry name" value="PPR_At4g14850-like_plant"/>
</dbReference>
<dbReference type="PANTHER" id="PTHR47926:SF447">
    <property type="entry name" value="DYW DOMAIN-CONTAINING PROTEIN"/>
    <property type="match status" value="1"/>
</dbReference>
<gene>
    <name evidence="5" type="ORF">ACMD2_05230</name>
</gene>
<dbReference type="AlphaFoldDB" id="A0A199USG1"/>
<dbReference type="InterPro" id="IPR011990">
    <property type="entry name" value="TPR-like_helical_dom_sf"/>
</dbReference>
<evidence type="ECO:0000256" key="2">
    <source>
        <dbReference type="ARBA" id="ARBA00022946"/>
    </source>
</evidence>
<name>A0A199USG1_ANACO</name>
<dbReference type="PROSITE" id="PS51375">
    <property type="entry name" value="PPR"/>
    <property type="match status" value="3"/>
</dbReference>
<dbReference type="EMBL" id="LSRQ01005443">
    <property type="protein sequence ID" value="OAY67586.1"/>
    <property type="molecule type" value="Genomic_DNA"/>
</dbReference>
<organism evidence="5 6">
    <name type="scientific">Ananas comosus</name>
    <name type="common">Pineapple</name>
    <name type="synonym">Ananas ananas</name>
    <dbReference type="NCBI Taxonomy" id="4615"/>
    <lineage>
        <taxon>Eukaryota</taxon>
        <taxon>Viridiplantae</taxon>
        <taxon>Streptophyta</taxon>
        <taxon>Embryophyta</taxon>
        <taxon>Tracheophyta</taxon>
        <taxon>Spermatophyta</taxon>
        <taxon>Magnoliopsida</taxon>
        <taxon>Liliopsida</taxon>
        <taxon>Poales</taxon>
        <taxon>Bromeliaceae</taxon>
        <taxon>Bromelioideae</taxon>
        <taxon>Ananas</taxon>
    </lineage>
</organism>
<dbReference type="GO" id="GO:0009451">
    <property type="term" value="P:RNA modification"/>
    <property type="evidence" value="ECO:0007669"/>
    <property type="project" value="InterPro"/>
</dbReference>